<dbReference type="OrthoDB" id="1022360at2759"/>
<evidence type="ECO:0000256" key="1">
    <source>
        <dbReference type="ARBA" id="ARBA00012513"/>
    </source>
</evidence>
<dbReference type="EC" id="2.7.11.1" evidence="1"/>
<protein>
    <recommendedName>
        <fullName evidence="1">non-specific serine/threonine protein kinase</fullName>
        <ecNumber evidence="1">2.7.11.1</ecNumber>
    </recommendedName>
</protein>
<comment type="caution">
    <text evidence="9">The sequence shown here is derived from an EMBL/GenBank/DDBJ whole genome shotgun (WGS) entry which is preliminary data.</text>
</comment>
<dbReference type="PROSITE" id="PS50108">
    <property type="entry name" value="CRIB"/>
    <property type="match status" value="1"/>
</dbReference>
<dbReference type="EMBL" id="BGPR01008505">
    <property type="protein sequence ID" value="GBN34270.1"/>
    <property type="molecule type" value="Genomic_DNA"/>
</dbReference>
<sequence>MRTSQSLKSSLRNQNKYPLLSILGGRELVILRGMKFVGNKMGDNSEEKPPAPPVRLTSTRDSTVAVDMRPLPKEPESEKKVKLKPSKSTKKERKEMEKPIISPPTNFEHTVHVGFDAITGEFTGMPESWARLLQSSNITKSEQKQNPQAVLDVLNWYDASTKEKQESKYMTMNKTFGDPSPRPSYLADKYAINAVVSPLPVSCGNIASNLMRILRFKYISAGDLPFAKGVARYRKRIL</sequence>
<keyword evidence="5 9" id="KW-0418">Kinase</keyword>
<feature type="compositionally biased region" description="Basic residues" evidence="7">
    <location>
        <begin position="81"/>
        <end position="91"/>
    </location>
</feature>
<reference evidence="9 10" key="1">
    <citation type="journal article" date="2019" name="Sci. Rep.">
        <title>Orb-weaving spider Araneus ventricosus genome elucidates the spidroin gene catalogue.</title>
        <authorList>
            <person name="Kono N."/>
            <person name="Nakamura H."/>
            <person name="Ohtoshi R."/>
            <person name="Moran D.A.P."/>
            <person name="Shinohara A."/>
            <person name="Yoshida Y."/>
            <person name="Fujiwara M."/>
            <person name="Mori M."/>
            <person name="Tomita M."/>
            <person name="Arakawa K."/>
        </authorList>
    </citation>
    <scope>NUCLEOTIDE SEQUENCE [LARGE SCALE GENOMIC DNA]</scope>
</reference>
<keyword evidence="3" id="KW-0808">Transferase</keyword>
<evidence type="ECO:0000313" key="9">
    <source>
        <dbReference type="EMBL" id="GBN34270.1"/>
    </source>
</evidence>
<dbReference type="FunFam" id="3.90.810.10:FF:000001">
    <property type="entry name" value="Non-specific serine/threonine protein kinase"/>
    <property type="match status" value="1"/>
</dbReference>
<dbReference type="SMART" id="SM00285">
    <property type="entry name" value="PBD"/>
    <property type="match status" value="1"/>
</dbReference>
<evidence type="ECO:0000256" key="5">
    <source>
        <dbReference type="ARBA" id="ARBA00022777"/>
    </source>
</evidence>
<feature type="region of interest" description="Disordered" evidence="7">
    <location>
        <begin position="39"/>
        <end position="105"/>
    </location>
</feature>
<feature type="compositionally biased region" description="Basic and acidic residues" evidence="7">
    <location>
        <begin position="70"/>
        <end position="80"/>
    </location>
</feature>
<evidence type="ECO:0000313" key="10">
    <source>
        <dbReference type="Proteomes" id="UP000499080"/>
    </source>
</evidence>
<evidence type="ECO:0000259" key="8">
    <source>
        <dbReference type="PROSITE" id="PS50108"/>
    </source>
</evidence>
<dbReference type="AlphaFoldDB" id="A0A4Y2N6N4"/>
<keyword evidence="2" id="KW-0723">Serine/threonine-protein kinase</keyword>
<dbReference type="InterPro" id="IPR036936">
    <property type="entry name" value="CRIB_dom_sf"/>
</dbReference>
<evidence type="ECO:0000256" key="6">
    <source>
        <dbReference type="ARBA" id="ARBA00022840"/>
    </source>
</evidence>
<dbReference type="Proteomes" id="UP000499080">
    <property type="component" value="Unassembled WGS sequence"/>
</dbReference>
<dbReference type="Pfam" id="PF00786">
    <property type="entry name" value="PBD"/>
    <property type="match status" value="1"/>
</dbReference>
<evidence type="ECO:0000256" key="4">
    <source>
        <dbReference type="ARBA" id="ARBA00022741"/>
    </source>
</evidence>
<dbReference type="Gene3D" id="3.90.810.10">
    <property type="entry name" value="CRIB domain"/>
    <property type="match status" value="1"/>
</dbReference>
<dbReference type="CDD" id="cd01093">
    <property type="entry name" value="CRIB_PAK_like"/>
    <property type="match status" value="1"/>
</dbReference>
<proteinExistence type="predicted"/>
<dbReference type="GO" id="GO:0004674">
    <property type="term" value="F:protein serine/threonine kinase activity"/>
    <property type="evidence" value="ECO:0007669"/>
    <property type="project" value="UniProtKB-KW"/>
</dbReference>
<dbReference type="GO" id="GO:0005524">
    <property type="term" value="F:ATP binding"/>
    <property type="evidence" value="ECO:0007669"/>
    <property type="project" value="UniProtKB-KW"/>
</dbReference>
<organism evidence="9 10">
    <name type="scientific">Araneus ventricosus</name>
    <name type="common">Orbweaver spider</name>
    <name type="synonym">Epeira ventricosa</name>
    <dbReference type="NCBI Taxonomy" id="182803"/>
    <lineage>
        <taxon>Eukaryota</taxon>
        <taxon>Metazoa</taxon>
        <taxon>Ecdysozoa</taxon>
        <taxon>Arthropoda</taxon>
        <taxon>Chelicerata</taxon>
        <taxon>Arachnida</taxon>
        <taxon>Araneae</taxon>
        <taxon>Araneomorphae</taxon>
        <taxon>Entelegynae</taxon>
        <taxon>Araneoidea</taxon>
        <taxon>Araneidae</taxon>
        <taxon>Araneus</taxon>
    </lineage>
</organism>
<feature type="domain" description="CRIB" evidence="8">
    <location>
        <begin position="101"/>
        <end position="114"/>
    </location>
</feature>
<accession>A0A4Y2N6N4</accession>
<keyword evidence="4" id="KW-0547">Nucleotide-binding</keyword>
<evidence type="ECO:0000256" key="7">
    <source>
        <dbReference type="SAM" id="MobiDB-lite"/>
    </source>
</evidence>
<evidence type="ECO:0000256" key="2">
    <source>
        <dbReference type="ARBA" id="ARBA00022527"/>
    </source>
</evidence>
<keyword evidence="10" id="KW-1185">Reference proteome</keyword>
<name>A0A4Y2N6N4_ARAVE</name>
<dbReference type="InterPro" id="IPR000095">
    <property type="entry name" value="CRIB_dom"/>
</dbReference>
<evidence type="ECO:0000256" key="3">
    <source>
        <dbReference type="ARBA" id="ARBA00022679"/>
    </source>
</evidence>
<gene>
    <name evidence="9" type="primary">PAK2</name>
    <name evidence="9" type="ORF">AVEN_4146_1</name>
</gene>
<dbReference type="InterPro" id="IPR033923">
    <property type="entry name" value="PAK_BD"/>
</dbReference>
<keyword evidence="6" id="KW-0067">ATP-binding</keyword>